<accession>A0AAD6UFJ3</accession>
<feature type="compositionally biased region" description="Low complexity" evidence="4">
    <location>
        <begin position="158"/>
        <end position="168"/>
    </location>
</feature>
<feature type="region of interest" description="Disordered" evidence="4">
    <location>
        <begin position="312"/>
        <end position="339"/>
    </location>
</feature>
<evidence type="ECO:0000259" key="5">
    <source>
        <dbReference type="PROSITE" id="PS50118"/>
    </source>
</evidence>
<name>A0AAD6UFJ3_9AGAR</name>
<dbReference type="InterPro" id="IPR036910">
    <property type="entry name" value="HMG_box_dom_sf"/>
</dbReference>
<evidence type="ECO:0000256" key="2">
    <source>
        <dbReference type="ARBA" id="ARBA00023163"/>
    </source>
</evidence>
<dbReference type="GO" id="GO:0001228">
    <property type="term" value="F:DNA-binding transcription activator activity, RNA polymerase II-specific"/>
    <property type="evidence" value="ECO:0007669"/>
    <property type="project" value="TreeGrafter"/>
</dbReference>
<dbReference type="Gene3D" id="1.10.30.10">
    <property type="entry name" value="High mobility group box domain"/>
    <property type="match status" value="1"/>
</dbReference>
<feature type="DNA-binding region" description="HMG box" evidence="3">
    <location>
        <begin position="203"/>
        <end position="315"/>
    </location>
</feature>
<evidence type="ECO:0000313" key="6">
    <source>
        <dbReference type="EMBL" id="KAJ7097027.1"/>
    </source>
</evidence>
<dbReference type="SUPFAM" id="SSF47095">
    <property type="entry name" value="HMG-box"/>
    <property type="match status" value="1"/>
</dbReference>
<keyword evidence="2" id="KW-0804">Transcription</keyword>
<gene>
    <name evidence="6" type="ORF">B0H15DRAFT_824594</name>
</gene>
<dbReference type="Pfam" id="PF00505">
    <property type="entry name" value="HMG_box"/>
    <property type="match status" value="1"/>
</dbReference>
<dbReference type="PANTHER" id="PTHR10270">
    <property type="entry name" value="SOX TRANSCRIPTION FACTOR"/>
    <property type="match status" value="1"/>
</dbReference>
<proteinExistence type="predicted"/>
<dbReference type="Proteomes" id="UP001222325">
    <property type="component" value="Unassembled WGS sequence"/>
</dbReference>
<evidence type="ECO:0000256" key="4">
    <source>
        <dbReference type="SAM" id="MobiDB-lite"/>
    </source>
</evidence>
<dbReference type="EMBL" id="JARJCN010000010">
    <property type="protein sequence ID" value="KAJ7097027.1"/>
    <property type="molecule type" value="Genomic_DNA"/>
</dbReference>
<dbReference type="GO" id="GO:0030154">
    <property type="term" value="P:cell differentiation"/>
    <property type="evidence" value="ECO:0007669"/>
    <property type="project" value="TreeGrafter"/>
</dbReference>
<sequence length="563" mass="60242">MRVVARSQDSQAGNSAFTVLISRDNDSKDPQDLGCTAESGTLKLMADARYGRAPTRVAIKRGGLRSEGLLLLVPEPSPSVRFSSNAGRMPALRTRATAPAARLLNLTTTPLLAVIAPTPRAASFTFPARHNLADSPATSPPSSPFELDLQAVAEAAEGAALSAASPAASDHHDAPVSPPRTPAPRRTASVEPRRPKRGDADYVKRPENAFILFRRACAAALRTSSCPPTPASPSSAPEASSSSSSPNPAHAVPISASASDDSESKATPKNKMRQADLSRVISARWKALDPEERATWEARAAECKLEHGRLHPGYVYRPTRPQRPRAPRKSSAPVPEPPLEFVIPASSAGRRSSSTPAKAHSYQTVTVPHVDFASLSSSASPSTFSPSSFESSRSPTDLVSPDFFASTSSTSGLEPSLLSLLSWHGMGDGFDYIPTFASTGTGGQNFQDVQVCYTPSIFLNVCCTVFPATESFSLSSSWASSVAFLCLPSYSFDLRSSSATRMLNVPSGLKRERQLPRNGPLARINRLWLGSFFAVHPRHRSPSYLLLSFSLPFPARHARALWD</sequence>
<reference evidence="6" key="1">
    <citation type="submission" date="2023-03" db="EMBL/GenBank/DDBJ databases">
        <title>Massive genome expansion in bonnet fungi (Mycena s.s.) driven by repeated elements and novel gene families across ecological guilds.</title>
        <authorList>
            <consortium name="Lawrence Berkeley National Laboratory"/>
            <person name="Harder C.B."/>
            <person name="Miyauchi S."/>
            <person name="Viragh M."/>
            <person name="Kuo A."/>
            <person name="Thoen E."/>
            <person name="Andreopoulos B."/>
            <person name="Lu D."/>
            <person name="Skrede I."/>
            <person name="Drula E."/>
            <person name="Henrissat B."/>
            <person name="Morin E."/>
            <person name="Kohler A."/>
            <person name="Barry K."/>
            <person name="LaButti K."/>
            <person name="Morin E."/>
            <person name="Salamov A."/>
            <person name="Lipzen A."/>
            <person name="Mereny Z."/>
            <person name="Hegedus B."/>
            <person name="Baldrian P."/>
            <person name="Stursova M."/>
            <person name="Weitz H."/>
            <person name="Taylor A."/>
            <person name="Grigoriev I.V."/>
            <person name="Nagy L.G."/>
            <person name="Martin F."/>
            <person name="Kauserud H."/>
        </authorList>
    </citation>
    <scope>NUCLEOTIDE SEQUENCE</scope>
    <source>
        <strain evidence="6">CBHHK173m</strain>
    </source>
</reference>
<keyword evidence="3" id="KW-0539">Nucleus</keyword>
<dbReference type="PANTHER" id="PTHR10270:SF161">
    <property type="entry name" value="SEX-DETERMINING REGION Y PROTEIN"/>
    <property type="match status" value="1"/>
</dbReference>
<dbReference type="InterPro" id="IPR050140">
    <property type="entry name" value="SRY-related_HMG-box_TF-like"/>
</dbReference>
<feature type="region of interest" description="Disordered" evidence="4">
    <location>
        <begin position="223"/>
        <end position="276"/>
    </location>
</feature>
<dbReference type="GO" id="GO:0000978">
    <property type="term" value="F:RNA polymerase II cis-regulatory region sequence-specific DNA binding"/>
    <property type="evidence" value="ECO:0007669"/>
    <property type="project" value="TreeGrafter"/>
</dbReference>
<feature type="domain" description="HMG box" evidence="5">
    <location>
        <begin position="203"/>
        <end position="315"/>
    </location>
</feature>
<feature type="compositionally biased region" description="Basic and acidic residues" evidence="4">
    <location>
        <begin position="191"/>
        <end position="202"/>
    </location>
</feature>
<evidence type="ECO:0000256" key="3">
    <source>
        <dbReference type="PROSITE-ProRule" id="PRU00267"/>
    </source>
</evidence>
<dbReference type="InterPro" id="IPR009071">
    <property type="entry name" value="HMG_box_dom"/>
</dbReference>
<feature type="compositionally biased region" description="Low complexity" evidence="4">
    <location>
        <begin position="232"/>
        <end position="259"/>
    </location>
</feature>
<dbReference type="CDD" id="cd01389">
    <property type="entry name" value="HMG-box_ROX1-like"/>
    <property type="match status" value="1"/>
</dbReference>
<dbReference type="AlphaFoldDB" id="A0AAD6UFJ3"/>
<keyword evidence="1 3" id="KW-0238">DNA-binding</keyword>
<comment type="caution">
    <text evidence="6">The sequence shown here is derived from an EMBL/GenBank/DDBJ whole genome shotgun (WGS) entry which is preliminary data.</text>
</comment>
<evidence type="ECO:0000313" key="7">
    <source>
        <dbReference type="Proteomes" id="UP001222325"/>
    </source>
</evidence>
<evidence type="ECO:0000256" key="1">
    <source>
        <dbReference type="ARBA" id="ARBA00023125"/>
    </source>
</evidence>
<dbReference type="PROSITE" id="PS50118">
    <property type="entry name" value="HMG_BOX_2"/>
    <property type="match status" value="1"/>
</dbReference>
<dbReference type="GO" id="GO:0005634">
    <property type="term" value="C:nucleus"/>
    <property type="evidence" value="ECO:0007669"/>
    <property type="project" value="UniProtKB-UniRule"/>
</dbReference>
<feature type="region of interest" description="Disordered" evidence="4">
    <location>
        <begin position="158"/>
        <end position="202"/>
    </location>
</feature>
<protein>
    <recommendedName>
        <fullName evidence="5">HMG box domain-containing protein</fullName>
    </recommendedName>
</protein>
<dbReference type="SMART" id="SM00398">
    <property type="entry name" value="HMG"/>
    <property type="match status" value="1"/>
</dbReference>
<keyword evidence="7" id="KW-1185">Reference proteome</keyword>
<organism evidence="6 7">
    <name type="scientific">Mycena belliarum</name>
    <dbReference type="NCBI Taxonomy" id="1033014"/>
    <lineage>
        <taxon>Eukaryota</taxon>
        <taxon>Fungi</taxon>
        <taxon>Dikarya</taxon>
        <taxon>Basidiomycota</taxon>
        <taxon>Agaricomycotina</taxon>
        <taxon>Agaricomycetes</taxon>
        <taxon>Agaricomycetidae</taxon>
        <taxon>Agaricales</taxon>
        <taxon>Marasmiineae</taxon>
        <taxon>Mycenaceae</taxon>
        <taxon>Mycena</taxon>
    </lineage>
</organism>